<dbReference type="Gene3D" id="1.25.40.390">
    <property type="match status" value="1"/>
</dbReference>
<dbReference type="PROSITE" id="PS51257">
    <property type="entry name" value="PROKAR_LIPOPROTEIN"/>
    <property type="match status" value="1"/>
</dbReference>
<dbReference type="SUPFAM" id="SSF48452">
    <property type="entry name" value="TPR-like"/>
    <property type="match status" value="1"/>
</dbReference>
<evidence type="ECO:0000256" key="5">
    <source>
        <dbReference type="ARBA" id="ARBA00023237"/>
    </source>
</evidence>
<evidence type="ECO:0000313" key="9">
    <source>
        <dbReference type="EMBL" id="SHE87204.1"/>
    </source>
</evidence>
<sequence>MIVNKLKQFASLLLVVVLAGSCKKDLLDIKPSDALSDADVWTDLQYVNRFLNNIYGTLPSGFARADQGVANGWARGMSAFAMATDDAEANNLAASTHTLNQGVIPTTWGYSEDMWNQHYAIIRKCNILLGRIDEVPGEATLKARMKGEAQFLRAFAYEELIKCFGGVPLILTAGTPDEAIVARNSYEECVTQIIADCDAAAANLSATYPASEMGRATKVAALSLKARVLLYRASPLNNTSSSAALWKQAADAAKAVMAFGPAPGSGDYGLHPDYYKTFIDKVGNKEIIFARKFQNPNVQPSDGARAKWYMSVPGVGDGAWGSFSPTQNLVDAYEMKNGKPISDPSSGYNPQDPYKDRDSRLDKSVLHQGSKYKMGVIIETYRGGNTNNSNRLDSSKTGYGLLKMVDTSKYGAAGGADNDWIFIRYAEVLLNYAEAQNEAVGPDASVYDAINQVRARSGQPALFGLSQADLRERIRNERRVELSFEEHRFFDVRRWKLGSALFEEPIRKVSITRNPDGTFSYAYPVWEDRTFKDFQNLMPIPQSEIDRNAQLVQNPGY</sequence>
<evidence type="ECO:0000259" key="8">
    <source>
        <dbReference type="Pfam" id="PF14322"/>
    </source>
</evidence>
<dbReference type="InterPro" id="IPR012944">
    <property type="entry name" value="SusD_RagB_dom"/>
</dbReference>
<feature type="domain" description="SusD-like N-terminal" evidence="8">
    <location>
        <begin position="70"/>
        <end position="230"/>
    </location>
</feature>
<evidence type="ECO:0000256" key="3">
    <source>
        <dbReference type="ARBA" id="ARBA00022729"/>
    </source>
</evidence>
<evidence type="ECO:0000256" key="2">
    <source>
        <dbReference type="ARBA" id="ARBA00006275"/>
    </source>
</evidence>
<dbReference type="Proteomes" id="UP000184368">
    <property type="component" value="Unassembled WGS sequence"/>
</dbReference>
<dbReference type="AlphaFoldDB" id="A0A1M4X141"/>
<dbReference type="OrthoDB" id="691231at2"/>
<evidence type="ECO:0000256" key="1">
    <source>
        <dbReference type="ARBA" id="ARBA00004442"/>
    </source>
</evidence>
<keyword evidence="3" id="KW-0732">Signal</keyword>
<evidence type="ECO:0000256" key="6">
    <source>
        <dbReference type="SAM" id="MobiDB-lite"/>
    </source>
</evidence>
<feature type="domain" description="RagB/SusD" evidence="7">
    <location>
        <begin position="285"/>
        <end position="557"/>
    </location>
</feature>
<dbReference type="STRING" id="1302690.BUE76_06340"/>
<comment type="similarity">
    <text evidence="2">Belongs to the SusD family.</text>
</comment>
<keyword evidence="5" id="KW-0998">Cell outer membrane</keyword>
<feature type="region of interest" description="Disordered" evidence="6">
    <location>
        <begin position="339"/>
        <end position="360"/>
    </location>
</feature>
<dbReference type="RefSeq" id="WP_083596382.1">
    <property type="nucleotide sequence ID" value="NZ_FQUO01000003.1"/>
</dbReference>
<keyword evidence="4" id="KW-0472">Membrane</keyword>
<evidence type="ECO:0000259" key="7">
    <source>
        <dbReference type="Pfam" id="PF07980"/>
    </source>
</evidence>
<reference evidence="9 10" key="1">
    <citation type="submission" date="2016-11" db="EMBL/GenBank/DDBJ databases">
        <authorList>
            <person name="Jaros S."/>
            <person name="Januszkiewicz K."/>
            <person name="Wedrychowicz H."/>
        </authorList>
    </citation>
    <scope>NUCLEOTIDE SEQUENCE [LARGE SCALE GENOMIC DNA]</scope>
    <source>
        <strain evidence="9 10">DSM 26897</strain>
    </source>
</reference>
<proteinExistence type="inferred from homology"/>
<comment type="subcellular location">
    <subcellularLocation>
        <location evidence="1">Cell outer membrane</location>
    </subcellularLocation>
</comment>
<gene>
    <name evidence="9" type="ORF">SAMN05444008_103213</name>
</gene>
<dbReference type="InterPro" id="IPR011990">
    <property type="entry name" value="TPR-like_helical_dom_sf"/>
</dbReference>
<dbReference type="Pfam" id="PF14322">
    <property type="entry name" value="SusD-like_3"/>
    <property type="match status" value="1"/>
</dbReference>
<dbReference type="EMBL" id="FQUO01000003">
    <property type="protein sequence ID" value="SHE87204.1"/>
    <property type="molecule type" value="Genomic_DNA"/>
</dbReference>
<evidence type="ECO:0000256" key="4">
    <source>
        <dbReference type="ARBA" id="ARBA00023136"/>
    </source>
</evidence>
<dbReference type="Pfam" id="PF07980">
    <property type="entry name" value="SusD_RagB"/>
    <property type="match status" value="1"/>
</dbReference>
<dbReference type="InterPro" id="IPR033985">
    <property type="entry name" value="SusD-like_N"/>
</dbReference>
<dbReference type="CDD" id="cd08977">
    <property type="entry name" value="SusD"/>
    <property type="match status" value="1"/>
</dbReference>
<organism evidence="9 10">
    <name type="scientific">Cnuella takakiae</name>
    <dbReference type="NCBI Taxonomy" id="1302690"/>
    <lineage>
        <taxon>Bacteria</taxon>
        <taxon>Pseudomonadati</taxon>
        <taxon>Bacteroidota</taxon>
        <taxon>Chitinophagia</taxon>
        <taxon>Chitinophagales</taxon>
        <taxon>Chitinophagaceae</taxon>
        <taxon>Cnuella</taxon>
    </lineage>
</organism>
<evidence type="ECO:0000313" key="10">
    <source>
        <dbReference type="Proteomes" id="UP000184368"/>
    </source>
</evidence>
<name>A0A1M4X141_9BACT</name>
<protein>
    <submittedName>
        <fullName evidence="9">Starch-binding associating with outer membrane</fullName>
    </submittedName>
</protein>
<accession>A0A1M4X141</accession>
<dbReference type="GO" id="GO:0009279">
    <property type="term" value="C:cell outer membrane"/>
    <property type="evidence" value="ECO:0007669"/>
    <property type="project" value="UniProtKB-SubCell"/>
</dbReference>
<keyword evidence="10" id="KW-1185">Reference proteome</keyword>